<protein>
    <submittedName>
        <fullName evidence="3">Uncharacterized protein</fullName>
    </submittedName>
</protein>
<dbReference type="RefSeq" id="WP_170054628.1">
    <property type="nucleotide sequence ID" value="NZ_JABBKX010000004.1"/>
</dbReference>
<evidence type="ECO:0000313" key="4">
    <source>
        <dbReference type="Proteomes" id="UP000548582"/>
    </source>
</evidence>
<evidence type="ECO:0000256" key="1">
    <source>
        <dbReference type="SAM" id="MobiDB-lite"/>
    </source>
</evidence>
<keyword evidence="4" id="KW-1185">Reference proteome</keyword>
<sequence length="277" mass="29526">MTIAPSSAARLLGLAGVAVLLAAGGPPPDRTTTPRAQALPASGAAPAAASPVVSPAPAAAPASEPAPVPGPASAAAATALVTATTPDLSGLSPGDRARALADARRWSGTLFVGSSVADGYLRELIIEPWTGSWGDDTLVGGAVQYRVGRFWRFFMVDLEVGGAYRFGQTEGGEFWTVAYLRYDGFPWTDYVYTTFGLSFGPDYVTRLPQVERGTDQRPEANQSHFLNFFSPELTFALPDSPQYEVALRYMHRSGIFGTYNGVWEGANSFVVGFRYRF</sequence>
<evidence type="ECO:0000313" key="3">
    <source>
        <dbReference type="EMBL" id="NMJ42400.1"/>
    </source>
</evidence>
<organism evidence="3 4">
    <name type="scientific">Neoroseomonas marina</name>
    <dbReference type="NCBI Taxonomy" id="1232220"/>
    <lineage>
        <taxon>Bacteria</taxon>
        <taxon>Pseudomonadati</taxon>
        <taxon>Pseudomonadota</taxon>
        <taxon>Alphaproteobacteria</taxon>
        <taxon>Acetobacterales</taxon>
        <taxon>Acetobacteraceae</taxon>
        <taxon>Neoroseomonas</taxon>
    </lineage>
</organism>
<feature type="region of interest" description="Disordered" evidence="1">
    <location>
        <begin position="51"/>
        <end position="71"/>
    </location>
</feature>
<accession>A0A848EG35</accession>
<proteinExistence type="predicted"/>
<dbReference type="Proteomes" id="UP000548582">
    <property type="component" value="Unassembled WGS sequence"/>
</dbReference>
<reference evidence="3 4" key="1">
    <citation type="submission" date="2020-03" db="EMBL/GenBank/DDBJ databases">
        <authorList>
            <person name="Sun Q."/>
        </authorList>
    </citation>
    <scope>NUCLEOTIDE SEQUENCE [LARGE SCALE GENOMIC DNA]</scope>
    <source>
        <strain evidence="3 4">JC162</strain>
    </source>
</reference>
<feature type="signal peptide" evidence="2">
    <location>
        <begin position="1"/>
        <end position="22"/>
    </location>
</feature>
<gene>
    <name evidence="3" type="ORF">GWK16_14200</name>
</gene>
<dbReference type="EMBL" id="JABBKX010000004">
    <property type="protein sequence ID" value="NMJ42400.1"/>
    <property type="molecule type" value="Genomic_DNA"/>
</dbReference>
<evidence type="ECO:0000256" key="2">
    <source>
        <dbReference type="SAM" id="SignalP"/>
    </source>
</evidence>
<comment type="caution">
    <text evidence="3">The sequence shown here is derived from an EMBL/GenBank/DDBJ whole genome shotgun (WGS) entry which is preliminary data.</text>
</comment>
<feature type="chain" id="PRO_5032522723" evidence="2">
    <location>
        <begin position="23"/>
        <end position="277"/>
    </location>
</feature>
<keyword evidence="2" id="KW-0732">Signal</keyword>
<name>A0A848EG35_9PROT</name>
<feature type="compositionally biased region" description="Low complexity" evidence="1">
    <location>
        <begin position="51"/>
        <end position="63"/>
    </location>
</feature>
<dbReference type="AlphaFoldDB" id="A0A848EG35"/>